<name>A0A5E6U3B9_PSEFL</name>
<feature type="signal peptide" evidence="1">
    <location>
        <begin position="1"/>
        <end position="35"/>
    </location>
</feature>
<protein>
    <submittedName>
        <fullName evidence="2">Uncharacterized protein</fullName>
    </submittedName>
</protein>
<accession>A0A5E6U3B9</accession>
<organism evidence="2">
    <name type="scientific">Pseudomonas fluorescens</name>
    <dbReference type="NCBI Taxonomy" id="294"/>
    <lineage>
        <taxon>Bacteria</taxon>
        <taxon>Pseudomonadati</taxon>
        <taxon>Pseudomonadota</taxon>
        <taxon>Gammaproteobacteria</taxon>
        <taxon>Pseudomonadales</taxon>
        <taxon>Pseudomonadaceae</taxon>
        <taxon>Pseudomonas</taxon>
    </lineage>
</organism>
<gene>
    <name evidence="2" type="ORF">PS683_03296</name>
</gene>
<dbReference type="EMBL" id="LR700645">
    <property type="protein sequence ID" value="VVM14981.1"/>
    <property type="molecule type" value="Genomic_DNA"/>
</dbReference>
<evidence type="ECO:0000256" key="1">
    <source>
        <dbReference type="SAM" id="SignalP"/>
    </source>
</evidence>
<evidence type="ECO:0000313" key="2">
    <source>
        <dbReference type="EMBL" id="VVM14981.1"/>
    </source>
</evidence>
<keyword evidence="1" id="KW-0732">Signal</keyword>
<dbReference type="AlphaFoldDB" id="A0A5E6U3B9"/>
<sequence precursor="true">MTFTQKPYAQTNTAMKALALTLLTTALIAHLDAYAQTTDTPATDEQIITPGHPVWLLEQPDAVSPALTARTFGTSQYGDYRVKALLQISCHPHAPKASLTLEIMPPLLGFDSDPFEGKDASANGPLRVTTGTRPTVDHWVNGVWNAGGAFQVNTLFALSTAVSREELAYWVSDASRGQTVEFSLTPATDDGRSLTAIFSLPENNRGLEKIVQPCLSDTSTSPVKP</sequence>
<proteinExistence type="predicted"/>
<reference evidence="2" key="1">
    <citation type="submission" date="2019-09" db="EMBL/GenBank/DDBJ databases">
        <authorList>
            <person name="Chandra G."/>
            <person name="Truman W A."/>
        </authorList>
    </citation>
    <scope>NUCLEOTIDE SEQUENCE</scope>
    <source>
        <strain evidence="2">PS683</strain>
    </source>
</reference>
<feature type="chain" id="PRO_5030117647" evidence="1">
    <location>
        <begin position="36"/>
        <end position="225"/>
    </location>
</feature>